<evidence type="ECO:0000313" key="5">
    <source>
        <dbReference type="Proteomes" id="UP000050761"/>
    </source>
</evidence>
<dbReference type="EMBL" id="UZAH01026881">
    <property type="protein sequence ID" value="VDO86332.1"/>
    <property type="molecule type" value="Genomic_DNA"/>
</dbReference>
<feature type="compositionally biased region" description="Acidic residues" evidence="3">
    <location>
        <begin position="354"/>
        <end position="365"/>
    </location>
</feature>
<name>A0A183FS90_HELPZ</name>
<dbReference type="SUPFAM" id="SSF50978">
    <property type="entry name" value="WD40 repeat-like"/>
    <property type="match status" value="1"/>
</dbReference>
<dbReference type="InterPro" id="IPR028909">
    <property type="entry name" value="bL21-like"/>
</dbReference>
<sequence length="728" mass="81463">MEELFRSPPSCFTAGNGNIVVGFVDGIVQYATYDLPKRQFKGPYARLPQFGAPRASTPTQWKFKTKGSLRSLTFNRDESEIYALTSNRGLSCFDVETGKRKRCIVRSHEAKPTSVCLLQPTASKFQQFATGDESGEIRTWDLRADVPKICTWKEQDADVNALGIDSGHNLLSASSDGTLAAYEVRKRKLRMKSEVMHSELISLCVTEKYVYAGGRDGYLEVFVHGEYGNILERIETGFDMGVDDVVELRKGLLMTCSGSSDKLKLINVMPTKKLGAAGTHGEDDGIDQLMVSADHSTLMSMSSFASSIKFWPLTDLLAEVPLLRVVDIKKRKPIVKEGFFDDLVQKKKKRKIEEEEEEGDDDDAGDAAGGADGSDDDDDEEDDEDEEEDSDDNDNDEEDDDGDVDGDDVLFTRVVCYTWFIACLFRCYRSEKHSNCSEEFYKQCVKEQLEGRHFEGDGKQQDTFEERMQKYLDGELDEMPGTPQCSCMFCEGSSSLLGSKGAAADDADLLDSDDEEPGVSDPFQRREEKYLEKVITDTVDDYVLDEDEIDRKLLVGPALPILFKACWLSVEMLRLRPLSRLCSRRLATLAEVVDGKAQKQVCSSISAEVSDPLNRLFAVVYVNGRQWKVSQNDLIALRGSLPIAVGDKIKLEKVLMVGGSRFSVFGRPLLDSVKVEATVVEKTTTYPELEYIRDNHNHIKVINWLSEEMTVLRINEISAKDLLSEPSS</sequence>
<dbReference type="InterPro" id="IPR015943">
    <property type="entry name" value="WD40/YVTN_repeat-like_dom_sf"/>
</dbReference>
<feature type="compositionally biased region" description="Acidic residues" evidence="3">
    <location>
        <begin position="373"/>
        <end position="406"/>
    </location>
</feature>
<accession>A0A183FS90</accession>
<dbReference type="Gene3D" id="2.130.10.10">
    <property type="entry name" value="YVTN repeat-like/Quinoprotein amine dehydrogenase"/>
    <property type="match status" value="1"/>
</dbReference>
<dbReference type="PANTHER" id="PTHR21349:SF0">
    <property type="entry name" value="LARGE RIBOSOMAL SUBUNIT PROTEIN BL21M"/>
    <property type="match status" value="1"/>
</dbReference>
<dbReference type="SUPFAM" id="SSF141091">
    <property type="entry name" value="L21p-like"/>
    <property type="match status" value="1"/>
</dbReference>
<dbReference type="WBParaSite" id="HPBE_0001078401-mRNA-1">
    <property type="protein sequence ID" value="HPBE_0001078401-mRNA-1"/>
    <property type="gene ID" value="HPBE_0001078401"/>
</dbReference>
<reference evidence="4 5" key="1">
    <citation type="submission" date="2018-11" db="EMBL/GenBank/DDBJ databases">
        <authorList>
            <consortium name="Pathogen Informatics"/>
        </authorList>
    </citation>
    <scope>NUCLEOTIDE SEQUENCE [LARGE SCALE GENOMIC DNA]</scope>
</reference>
<protein>
    <recommendedName>
        <fullName evidence="2">Large ribosomal subunit protein bL21m</fullName>
    </recommendedName>
</protein>
<dbReference type="GO" id="GO:0003735">
    <property type="term" value="F:structural constituent of ribosome"/>
    <property type="evidence" value="ECO:0007669"/>
    <property type="project" value="TreeGrafter"/>
</dbReference>
<evidence type="ECO:0000256" key="3">
    <source>
        <dbReference type="SAM" id="MobiDB-lite"/>
    </source>
</evidence>
<evidence type="ECO:0000313" key="6">
    <source>
        <dbReference type="WBParaSite" id="HPBE_0001078401-mRNA-1"/>
    </source>
</evidence>
<comment type="similarity">
    <text evidence="1">Belongs to the bacterial ribosomal protein bL21 family.</text>
</comment>
<dbReference type="OrthoDB" id="5994at2759"/>
<proteinExistence type="inferred from homology"/>
<dbReference type="Pfam" id="PF00829">
    <property type="entry name" value="Ribosomal_L21p"/>
    <property type="match status" value="1"/>
</dbReference>
<keyword evidence="5" id="KW-1185">Reference proteome</keyword>
<organism evidence="5 6">
    <name type="scientific">Heligmosomoides polygyrus</name>
    <name type="common">Parasitic roundworm</name>
    <dbReference type="NCBI Taxonomy" id="6339"/>
    <lineage>
        <taxon>Eukaryota</taxon>
        <taxon>Metazoa</taxon>
        <taxon>Ecdysozoa</taxon>
        <taxon>Nematoda</taxon>
        <taxon>Chromadorea</taxon>
        <taxon>Rhabditida</taxon>
        <taxon>Rhabditina</taxon>
        <taxon>Rhabditomorpha</taxon>
        <taxon>Strongyloidea</taxon>
        <taxon>Heligmosomidae</taxon>
        <taxon>Heligmosomoides</taxon>
    </lineage>
</organism>
<dbReference type="PANTHER" id="PTHR21349">
    <property type="entry name" value="50S RIBOSOMAL PROTEIN L21"/>
    <property type="match status" value="1"/>
</dbReference>
<reference evidence="6" key="2">
    <citation type="submission" date="2019-09" db="UniProtKB">
        <authorList>
            <consortium name="WormBaseParasite"/>
        </authorList>
    </citation>
    <scope>IDENTIFICATION</scope>
</reference>
<evidence type="ECO:0000313" key="4">
    <source>
        <dbReference type="EMBL" id="VDO86332.1"/>
    </source>
</evidence>
<dbReference type="AlphaFoldDB" id="A0A183FS90"/>
<dbReference type="Proteomes" id="UP000050761">
    <property type="component" value="Unassembled WGS sequence"/>
</dbReference>
<dbReference type="InterPro" id="IPR036322">
    <property type="entry name" value="WD40_repeat_dom_sf"/>
</dbReference>
<dbReference type="GO" id="GO:0005762">
    <property type="term" value="C:mitochondrial large ribosomal subunit"/>
    <property type="evidence" value="ECO:0007669"/>
    <property type="project" value="TreeGrafter"/>
</dbReference>
<feature type="region of interest" description="Disordered" evidence="3">
    <location>
        <begin position="350"/>
        <end position="406"/>
    </location>
</feature>
<evidence type="ECO:0000256" key="1">
    <source>
        <dbReference type="ARBA" id="ARBA00008563"/>
    </source>
</evidence>
<accession>A0A3P8CQ25</accession>
<dbReference type="InterPro" id="IPR036164">
    <property type="entry name" value="bL21-like_sf"/>
</dbReference>
<evidence type="ECO:0000256" key="2">
    <source>
        <dbReference type="ARBA" id="ARBA00044129"/>
    </source>
</evidence>
<gene>
    <name evidence="4" type="ORF">HPBE_LOCUS10785</name>
</gene>